<dbReference type="Proteomes" id="UP000706039">
    <property type="component" value="Unassembled WGS sequence"/>
</dbReference>
<dbReference type="InterPro" id="IPR036250">
    <property type="entry name" value="AcylCo_DH-like_C"/>
</dbReference>
<dbReference type="EMBL" id="JAINVV010000008">
    <property type="protein sequence ID" value="MBY8823920.1"/>
    <property type="molecule type" value="Genomic_DNA"/>
</dbReference>
<dbReference type="InterPro" id="IPR009075">
    <property type="entry name" value="AcylCo_DH/oxidase_C"/>
</dbReference>
<keyword evidence="1" id="KW-0285">Flavoprotein</keyword>
<name>A0ABS7PTC0_9SPHN</name>
<accession>A0ABS7PTC0</accession>
<keyword evidence="6" id="KW-1185">Reference proteome</keyword>
<reference evidence="5 6" key="1">
    <citation type="submission" date="2021-08" db="EMBL/GenBank/DDBJ databases">
        <authorList>
            <person name="Tuo L."/>
        </authorList>
    </citation>
    <scope>NUCLEOTIDE SEQUENCE [LARGE SCALE GENOMIC DNA]</scope>
    <source>
        <strain evidence="5 6">JCM 31229</strain>
    </source>
</reference>
<comment type="caution">
    <text evidence="5">The sequence shown here is derived from an EMBL/GenBank/DDBJ whole genome shotgun (WGS) entry which is preliminary data.</text>
</comment>
<dbReference type="RefSeq" id="WP_222991025.1">
    <property type="nucleotide sequence ID" value="NZ_JAINVV010000008.1"/>
</dbReference>
<proteinExistence type="predicted"/>
<evidence type="ECO:0000313" key="6">
    <source>
        <dbReference type="Proteomes" id="UP000706039"/>
    </source>
</evidence>
<evidence type="ECO:0000256" key="3">
    <source>
        <dbReference type="ARBA" id="ARBA00023002"/>
    </source>
</evidence>
<dbReference type="Gene3D" id="1.10.540.10">
    <property type="entry name" value="Acyl-CoA dehydrogenase/oxidase, N-terminal domain"/>
    <property type="match status" value="1"/>
</dbReference>
<gene>
    <name evidence="5" type="ORF">K7G82_16565</name>
</gene>
<evidence type="ECO:0000259" key="4">
    <source>
        <dbReference type="Pfam" id="PF00441"/>
    </source>
</evidence>
<dbReference type="InterPro" id="IPR037069">
    <property type="entry name" value="AcylCoA_DH/ox_N_sf"/>
</dbReference>
<evidence type="ECO:0000256" key="2">
    <source>
        <dbReference type="ARBA" id="ARBA00022827"/>
    </source>
</evidence>
<protein>
    <recommendedName>
        <fullName evidence="4">Acyl-CoA dehydrogenase/oxidase C-terminal domain-containing protein</fullName>
    </recommendedName>
</protein>
<feature type="domain" description="Acyl-CoA dehydrogenase/oxidase C-terminal" evidence="4">
    <location>
        <begin position="174"/>
        <end position="299"/>
    </location>
</feature>
<organism evidence="5 6">
    <name type="scientific">Sphingomonas colocasiae</name>
    <dbReference type="NCBI Taxonomy" id="1848973"/>
    <lineage>
        <taxon>Bacteria</taxon>
        <taxon>Pseudomonadati</taxon>
        <taxon>Pseudomonadota</taxon>
        <taxon>Alphaproteobacteria</taxon>
        <taxon>Sphingomonadales</taxon>
        <taxon>Sphingomonadaceae</taxon>
        <taxon>Sphingomonas</taxon>
    </lineage>
</organism>
<dbReference type="Gene3D" id="1.20.140.10">
    <property type="entry name" value="Butyryl-CoA Dehydrogenase, subunit A, domain 3"/>
    <property type="match status" value="1"/>
</dbReference>
<dbReference type="PANTHER" id="PTHR43884">
    <property type="entry name" value="ACYL-COA DEHYDROGENASE"/>
    <property type="match status" value="1"/>
</dbReference>
<keyword evidence="2" id="KW-0274">FAD</keyword>
<sequence>MDLAFDDTQAAIKDSCERLFARHAGPARARDLRRDNGCDRALVQALEGDGFADLFGADGAGPLTAALVVEWAGEAAALAPIGNRLLVAPALLAETPPTMVAVADADRLDAVRFAADADLLIVIDGDEVRVAARGDFAAVPVKSKFGYPFAQVSDVRGTPLAPGSGAVARRWRQVAIAAEIAGTARAALDLTTRYLRERLQFGKAIATFQAVQHRIAELHVSVDSAEWAVREAAWHHARADLAAAAALTACEAAQRAFQETHQLTGAMGFTIEYDLHLWTMRLQALRHEGGGPRAHARDLVRARWKENG</sequence>
<dbReference type="SUPFAM" id="SSF47203">
    <property type="entry name" value="Acyl-CoA dehydrogenase C-terminal domain-like"/>
    <property type="match status" value="1"/>
</dbReference>
<evidence type="ECO:0000313" key="5">
    <source>
        <dbReference type="EMBL" id="MBY8823920.1"/>
    </source>
</evidence>
<keyword evidence="3" id="KW-0560">Oxidoreductase</keyword>
<dbReference type="PANTHER" id="PTHR43884:SF20">
    <property type="entry name" value="ACYL-COA DEHYDROGENASE FADE28"/>
    <property type="match status" value="1"/>
</dbReference>
<evidence type="ECO:0000256" key="1">
    <source>
        <dbReference type="ARBA" id="ARBA00022630"/>
    </source>
</evidence>
<dbReference type="Pfam" id="PF00441">
    <property type="entry name" value="Acyl-CoA_dh_1"/>
    <property type="match status" value="1"/>
</dbReference>